<dbReference type="Proteomes" id="UP000829354">
    <property type="component" value="Chromosome V"/>
</dbReference>
<dbReference type="GO" id="GO:0060170">
    <property type="term" value="C:ciliary membrane"/>
    <property type="evidence" value="ECO:0007669"/>
    <property type="project" value="UniProtKB-SubCell"/>
</dbReference>
<feature type="transmembrane region" description="Helical" evidence="19">
    <location>
        <begin position="207"/>
        <end position="229"/>
    </location>
</feature>
<dbReference type="EMBL" id="CP092624">
    <property type="protein sequence ID" value="UMM36487.1"/>
    <property type="molecule type" value="Genomic_DNA"/>
</dbReference>
<evidence type="ECO:0000256" key="9">
    <source>
        <dbReference type="ARBA" id="ARBA00023136"/>
    </source>
</evidence>
<evidence type="ECO:0000256" key="13">
    <source>
        <dbReference type="ARBA" id="ARBA00054965"/>
    </source>
</evidence>
<proteinExistence type="inferred from homology"/>
<keyword evidence="11" id="KW-0325">Glycoprotein</keyword>
<evidence type="ECO:0000256" key="11">
    <source>
        <dbReference type="ARBA" id="ARBA00023180"/>
    </source>
</evidence>
<keyword evidence="8" id="KW-0969">Cilium</keyword>
<evidence type="ECO:0000256" key="7">
    <source>
        <dbReference type="ARBA" id="ARBA00022989"/>
    </source>
</evidence>
<keyword evidence="4" id="KW-0716">Sensory transduction</keyword>
<dbReference type="InterPro" id="IPR019428">
    <property type="entry name" value="7TM_GPCR_serpentine_rcpt_Str"/>
</dbReference>
<dbReference type="GO" id="GO:0007608">
    <property type="term" value="P:sensory perception of smell"/>
    <property type="evidence" value="ECO:0007669"/>
    <property type="project" value="UniProtKB-KW"/>
</dbReference>
<evidence type="ECO:0000256" key="1">
    <source>
        <dbReference type="ARBA" id="ARBA00004272"/>
    </source>
</evidence>
<evidence type="ECO:0000256" key="4">
    <source>
        <dbReference type="ARBA" id="ARBA00022606"/>
    </source>
</evidence>
<evidence type="ECO:0000256" key="18">
    <source>
        <dbReference type="ARBA" id="ARBA00082489"/>
    </source>
</evidence>
<evidence type="ECO:0000256" key="19">
    <source>
        <dbReference type="SAM" id="Phobius"/>
    </source>
</evidence>
<evidence type="ECO:0000256" key="5">
    <source>
        <dbReference type="ARBA" id="ARBA00022692"/>
    </source>
</evidence>
<feature type="transmembrane region" description="Helical" evidence="19">
    <location>
        <begin position="289"/>
        <end position="309"/>
    </location>
</feature>
<protein>
    <recommendedName>
        <fullName evidence="16">Serpentine receptor class r-10</fullName>
    </recommendedName>
    <alternativeName>
        <fullName evidence="17">Odorant response abnormal protein 10</fullName>
    </alternativeName>
    <alternativeName>
        <fullName evidence="18">Olfactory receptor 10</fullName>
    </alternativeName>
</protein>
<dbReference type="SUPFAM" id="SSF81321">
    <property type="entry name" value="Family A G protein-coupled receptor-like"/>
    <property type="match status" value="1"/>
</dbReference>
<keyword evidence="6" id="KW-0552">Olfaction</keyword>
<evidence type="ECO:0000256" key="6">
    <source>
        <dbReference type="ARBA" id="ARBA00022725"/>
    </source>
</evidence>
<comment type="subcellular location">
    <subcellularLocation>
        <location evidence="1">Cell projection</location>
        <location evidence="1">Cilium membrane</location>
        <topology evidence="1">Multi-pass membrane protein</topology>
    </subcellularLocation>
</comment>
<evidence type="ECO:0000256" key="8">
    <source>
        <dbReference type="ARBA" id="ARBA00023069"/>
    </source>
</evidence>
<keyword evidence="2" id="KW-1003">Cell membrane</keyword>
<comment type="function">
    <text evidence="13">An odorant receptor which affects chemotaxis to the volatile odorant diacetyl. Specifies AWA neuronal cell fate via the odr-7 pathway.</text>
</comment>
<dbReference type="AlphaFoldDB" id="A0AAE9F9C4"/>
<sequence>MDLSSFNSFLKTAQIVGTCIANPLNLFLIYLIWTKSPKKIGNYKYLMIYVSFYEIVFSVIAYVTEPLLHSFSTRVIVIVKAKGSIFSREIRSILDCLMCAMYGSSMNVFALHFLYRYVSLFPKARKVFDGMKIIFWLMIPQIYGVVWLVTYYSVFRETPEYTEFIRKDILEHLDIDVDDVVYVGPYYYMEDKDGIHDLDWTAFWSMAVVWFLILSSAVTVFICGYGCYMKITRGLAKSSNSIQTKSIQNQLFYALVIQSAIPFLLMYIPSSIALFCTLIQQNIGSASLFISYSIAIYPVVDPLPSLFIVRNYRKAITELIIVLMKKFDHWFVIRYVTSCGKIKPSTRQSSMQIATVRNKWNS</sequence>
<evidence type="ECO:0000256" key="2">
    <source>
        <dbReference type="ARBA" id="ARBA00022475"/>
    </source>
</evidence>
<evidence type="ECO:0000256" key="12">
    <source>
        <dbReference type="ARBA" id="ARBA00023273"/>
    </source>
</evidence>
<evidence type="ECO:0000256" key="10">
    <source>
        <dbReference type="ARBA" id="ARBA00023170"/>
    </source>
</evidence>
<feature type="transmembrane region" description="Helical" evidence="19">
    <location>
        <begin position="12"/>
        <end position="33"/>
    </location>
</feature>
<keyword evidence="10" id="KW-0675">Receptor</keyword>
<keyword evidence="9 19" id="KW-0472">Membrane</keyword>
<dbReference type="GO" id="GO:0006935">
    <property type="term" value="P:chemotaxis"/>
    <property type="evidence" value="ECO:0007669"/>
    <property type="project" value="UniProtKB-KW"/>
</dbReference>
<comment type="subunit">
    <text evidence="15">Interacts with odr-4.</text>
</comment>
<dbReference type="PANTHER" id="PTHR22943:SF48">
    <property type="entry name" value="SEVEN TM RECEPTOR"/>
    <property type="match status" value="1"/>
</dbReference>
<keyword evidence="5 19" id="KW-0812">Transmembrane</keyword>
<evidence type="ECO:0000313" key="20">
    <source>
        <dbReference type="EMBL" id="UMM36487.1"/>
    </source>
</evidence>
<evidence type="ECO:0000256" key="3">
    <source>
        <dbReference type="ARBA" id="ARBA00022500"/>
    </source>
</evidence>
<keyword evidence="3" id="KW-0145">Chemotaxis</keyword>
<gene>
    <name evidence="20" type="ORF">L5515_008631</name>
</gene>
<evidence type="ECO:0000256" key="16">
    <source>
        <dbReference type="ARBA" id="ARBA00067967"/>
    </source>
</evidence>
<keyword evidence="7 19" id="KW-1133">Transmembrane helix</keyword>
<evidence type="ECO:0000256" key="15">
    <source>
        <dbReference type="ARBA" id="ARBA00064300"/>
    </source>
</evidence>
<dbReference type="FunFam" id="1.20.1070.10:FF:000128">
    <property type="entry name" value="Seven TM Receptor"/>
    <property type="match status" value="1"/>
</dbReference>
<feature type="transmembrane region" description="Helical" evidence="19">
    <location>
        <begin position="92"/>
        <end position="114"/>
    </location>
</feature>
<dbReference type="Pfam" id="PF10326">
    <property type="entry name" value="7TM_GPCR_Str"/>
    <property type="match status" value="1"/>
</dbReference>
<feature type="transmembrane region" description="Helical" evidence="19">
    <location>
        <begin position="250"/>
        <end position="269"/>
    </location>
</feature>
<feature type="transmembrane region" description="Helical" evidence="19">
    <location>
        <begin position="45"/>
        <end position="64"/>
    </location>
</feature>
<reference evidence="20 21" key="1">
    <citation type="submission" date="2022-04" db="EMBL/GenBank/DDBJ databases">
        <title>Chromosome-level reference genomes for two strains of Caenorhabditis briggsae: an improved platform for comparative genomics.</title>
        <authorList>
            <person name="Stevens L."/>
            <person name="Andersen E."/>
        </authorList>
    </citation>
    <scope>NUCLEOTIDE SEQUENCE [LARGE SCALE GENOMIC DNA]</scope>
    <source>
        <strain evidence="20">VX34</strain>
        <tissue evidence="20">Whole-organism</tissue>
    </source>
</reference>
<organism evidence="20 21">
    <name type="scientific">Caenorhabditis briggsae</name>
    <dbReference type="NCBI Taxonomy" id="6238"/>
    <lineage>
        <taxon>Eukaryota</taxon>
        <taxon>Metazoa</taxon>
        <taxon>Ecdysozoa</taxon>
        <taxon>Nematoda</taxon>
        <taxon>Chromadorea</taxon>
        <taxon>Rhabditida</taxon>
        <taxon>Rhabditina</taxon>
        <taxon>Rhabditomorpha</taxon>
        <taxon>Rhabditoidea</taxon>
        <taxon>Rhabditidae</taxon>
        <taxon>Peloderinae</taxon>
        <taxon>Caenorhabditis</taxon>
    </lineage>
</organism>
<keyword evidence="21" id="KW-1185">Reference proteome</keyword>
<accession>A0AAE9F9C4</accession>
<comment type="similarity">
    <text evidence="14">Belongs to the nematode receptor-like protein str family.</text>
</comment>
<name>A0AAE9F9C4_CAEBR</name>
<dbReference type="PANTHER" id="PTHR22943">
    <property type="entry name" value="7-TRANSMEMBRANE DOMAIN RECEPTOR C.ELEGANS"/>
    <property type="match status" value="1"/>
</dbReference>
<feature type="transmembrane region" description="Helical" evidence="19">
    <location>
        <begin position="134"/>
        <end position="154"/>
    </location>
</feature>
<evidence type="ECO:0000256" key="17">
    <source>
        <dbReference type="ARBA" id="ARBA00078653"/>
    </source>
</evidence>
<evidence type="ECO:0000256" key="14">
    <source>
        <dbReference type="ARBA" id="ARBA00061678"/>
    </source>
</evidence>
<keyword evidence="12" id="KW-0966">Cell projection</keyword>
<evidence type="ECO:0000313" key="21">
    <source>
        <dbReference type="Proteomes" id="UP000829354"/>
    </source>
</evidence>